<organism evidence="1 2">
    <name type="scientific">Peteryoungia desertarenae</name>
    <dbReference type="NCBI Taxonomy" id="1813451"/>
    <lineage>
        <taxon>Bacteria</taxon>
        <taxon>Pseudomonadati</taxon>
        <taxon>Pseudomonadota</taxon>
        <taxon>Alphaproteobacteria</taxon>
        <taxon>Hyphomicrobiales</taxon>
        <taxon>Rhizobiaceae</taxon>
        <taxon>Peteryoungia</taxon>
    </lineage>
</organism>
<protein>
    <submittedName>
        <fullName evidence="1">Phage head closure protein</fullName>
    </submittedName>
</protein>
<sequence length="112" mass="12478">MGRFYEIDAGALTARLQLERAEPLPDGQGGALENFMAVQPVWARIEPLLAREEDYAAGQRARLTHRVMIRAGVEARPGMRLTKGARVLVIETVSDPDEGGRFLELGCREMER</sequence>
<dbReference type="RefSeq" id="WP_138288209.1">
    <property type="nucleotide sequence ID" value="NZ_CP058350.1"/>
</dbReference>
<accession>A0ABX6QMX1</accession>
<dbReference type="Proteomes" id="UP000308530">
    <property type="component" value="Chromosome"/>
</dbReference>
<dbReference type="InterPro" id="IPR038666">
    <property type="entry name" value="SSP1_head-tail_sf"/>
</dbReference>
<dbReference type="Pfam" id="PF05521">
    <property type="entry name" value="Phage_HCP"/>
    <property type="match status" value="1"/>
</dbReference>
<dbReference type="Gene3D" id="2.40.10.270">
    <property type="entry name" value="Bacteriophage SPP1 head-tail adaptor protein"/>
    <property type="match status" value="1"/>
</dbReference>
<proteinExistence type="predicted"/>
<dbReference type="InterPro" id="IPR008767">
    <property type="entry name" value="Phage_SPP1_head-tail_adaptor"/>
</dbReference>
<dbReference type="EMBL" id="CP058350">
    <property type="protein sequence ID" value="QLF69868.1"/>
    <property type="molecule type" value="Genomic_DNA"/>
</dbReference>
<evidence type="ECO:0000313" key="1">
    <source>
        <dbReference type="EMBL" id="QLF69868.1"/>
    </source>
</evidence>
<reference evidence="1 2" key="1">
    <citation type="submission" date="2020-06" db="EMBL/GenBank/DDBJ databases">
        <title>Genome sequence of Rhizobium sp strain ADMK78.</title>
        <authorList>
            <person name="Rahi P."/>
        </authorList>
    </citation>
    <scope>NUCLEOTIDE SEQUENCE [LARGE SCALE GENOMIC DNA]</scope>
    <source>
        <strain evidence="1 2">ADMK78</strain>
    </source>
</reference>
<dbReference type="NCBIfam" id="TIGR01563">
    <property type="entry name" value="gp16_SPP1"/>
    <property type="match status" value="1"/>
</dbReference>
<name>A0ABX6QMX1_9HYPH</name>
<evidence type="ECO:0000313" key="2">
    <source>
        <dbReference type="Proteomes" id="UP000308530"/>
    </source>
</evidence>
<keyword evidence="2" id="KW-1185">Reference proteome</keyword>
<gene>
    <name evidence="1" type="ORF">FE840_010140</name>
</gene>